<organism evidence="1 2">
    <name type="scientific">Sunxiuqinia dokdonensis</name>
    <dbReference type="NCBI Taxonomy" id="1409788"/>
    <lineage>
        <taxon>Bacteria</taxon>
        <taxon>Pseudomonadati</taxon>
        <taxon>Bacteroidota</taxon>
        <taxon>Bacteroidia</taxon>
        <taxon>Marinilabiliales</taxon>
        <taxon>Prolixibacteraceae</taxon>
        <taxon>Sunxiuqinia</taxon>
    </lineage>
</organism>
<keyword evidence="2" id="KW-1185">Reference proteome</keyword>
<dbReference type="AlphaFoldDB" id="A0A0L8VBM5"/>
<dbReference type="Proteomes" id="UP000036958">
    <property type="component" value="Unassembled WGS sequence"/>
</dbReference>
<protein>
    <submittedName>
        <fullName evidence="1">Uncharacterized protein</fullName>
    </submittedName>
</protein>
<accession>A0A0L8VBM5</accession>
<name>A0A0L8VBM5_9BACT</name>
<evidence type="ECO:0000313" key="1">
    <source>
        <dbReference type="EMBL" id="KOH45849.1"/>
    </source>
</evidence>
<sequence length="53" mass="6174">MKGKKAFGNYDKNKTGNINQHRLTDSGFVSPIPGKRNLYWQFEHHCTAWLLKP</sequence>
<dbReference type="EMBL" id="LGIA01000063">
    <property type="protein sequence ID" value="KOH45849.1"/>
    <property type="molecule type" value="Genomic_DNA"/>
</dbReference>
<comment type="caution">
    <text evidence="1">The sequence shown here is derived from an EMBL/GenBank/DDBJ whole genome shotgun (WGS) entry which is preliminary data.</text>
</comment>
<reference evidence="2" key="1">
    <citation type="submission" date="2015-07" db="EMBL/GenBank/DDBJ databases">
        <title>Genome sequencing of Sunxiuqinia dokdonensis strain SK.</title>
        <authorList>
            <person name="Ahn S."/>
            <person name="Kim B.-C."/>
        </authorList>
    </citation>
    <scope>NUCLEOTIDE SEQUENCE [LARGE SCALE GENOMIC DNA]</scope>
    <source>
        <strain evidence="2">SK</strain>
    </source>
</reference>
<proteinExistence type="predicted"/>
<evidence type="ECO:0000313" key="2">
    <source>
        <dbReference type="Proteomes" id="UP000036958"/>
    </source>
</evidence>
<dbReference type="STRING" id="1409788.NC99_13260"/>
<gene>
    <name evidence="1" type="ORF">NC99_13260</name>
</gene>